<feature type="region of interest" description="Disordered" evidence="1">
    <location>
        <begin position="156"/>
        <end position="204"/>
    </location>
</feature>
<sequence length="264" mass="30139">MATSPTHYPSSSHQDPHLPVEIIKKFINESTLPGRKATHKGRRRVQDFNICQRKHFNSVSPSQKDPKSRGKCSKMNSFFFSRKQPQIRRGRVFSPTFKKIKNWRMLSAEAKNKGSNYKITWKLKQTSSERAKDKAKFIALSKKKIPTLTTSQTFDANKRAKRCKQTSTKISKKPIPTSPASPNTNMYKTFSNPSSPPPLPPPEHSLSPIIPPHDPLTSLHKTLHKFDRLHHKLKTLKSSPGVCHSSFILAQKLNQFRLKSPKQK</sequence>
<feature type="region of interest" description="Disordered" evidence="1">
    <location>
        <begin position="54"/>
        <end position="73"/>
    </location>
</feature>
<protein>
    <submittedName>
        <fullName evidence="2">Uncharacterized protein</fullName>
    </submittedName>
</protein>
<accession>A0AAD1X6N2</accession>
<comment type="caution">
    <text evidence="2">The sequence shown here is derived from an EMBL/GenBank/DDBJ whole genome shotgun (WGS) entry which is preliminary data.</text>
</comment>
<organism evidence="2 3">
    <name type="scientific">Euplotes crassus</name>
    <dbReference type="NCBI Taxonomy" id="5936"/>
    <lineage>
        <taxon>Eukaryota</taxon>
        <taxon>Sar</taxon>
        <taxon>Alveolata</taxon>
        <taxon>Ciliophora</taxon>
        <taxon>Intramacronucleata</taxon>
        <taxon>Spirotrichea</taxon>
        <taxon>Hypotrichia</taxon>
        <taxon>Euplotida</taxon>
        <taxon>Euplotidae</taxon>
        <taxon>Moneuplotes</taxon>
    </lineage>
</organism>
<reference evidence="2" key="1">
    <citation type="submission" date="2023-07" db="EMBL/GenBank/DDBJ databases">
        <authorList>
            <consortium name="AG Swart"/>
            <person name="Singh M."/>
            <person name="Singh A."/>
            <person name="Seah K."/>
            <person name="Emmerich C."/>
        </authorList>
    </citation>
    <scope>NUCLEOTIDE SEQUENCE</scope>
    <source>
        <strain evidence="2">DP1</strain>
    </source>
</reference>
<keyword evidence="3" id="KW-1185">Reference proteome</keyword>
<dbReference type="AlphaFoldDB" id="A0AAD1X6N2"/>
<dbReference type="Proteomes" id="UP001295684">
    <property type="component" value="Unassembled WGS sequence"/>
</dbReference>
<evidence type="ECO:0000313" key="2">
    <source>
        <dbReference type="EMBL" id="CAI2359415.1"/>
    </source>
</evidence>
<proteinExistence type="predicted"/>
<feature type="region of interest" description="Disordered" evidence="1">
    <location>
        <begin position="30"/>
        <end position="49"/>
    </location>
</feature>
<feature type="compositionally biased region" description="Pro residues" evidence="1">
    <location>
        <begin position="194"/>
        <end position="204"/>
    </location>
</feature>
<gene>
    <name evidence="2" type="ORF">ECRASSUSDP1_LOCUS706</name>
</gene>
<dbReference type="EMBL" id="CAMPGE010000663">
    <property type="protein sequence ID" value="CAI2359415.1"/>
    <property type="molecule type" value="Genomic_DNA"/>
</dbReference>
<name>A0AAD1X6N2_EUPCR</name>
<evidence type="ECO:0000256" key="1">
    <source>
        <dbReference type="SAM" id="MobiDB-lite"/>
    </source>
</evidence>
<feature type="compositionally biased region" description="Polar residues" evidence="1">
    <location>
        <begin position="178"/>
        <end position="192"/>
    </location>
</feature>
<evidence type="ECO:0000313" key="3">
    <source>
        <dbReference type="Proteomes" id="UP001295684"/>
    </source>
</evidence>